<name>A0ABD3FSR3_9STRA</name>
<sequence>MEETEAASQRTFRFVCGCRNEDLVPTRATEPTLKRQRVAKPWIVQVELVELICTIDEANEDNDKHFGLFVWPSALLLAQFIAREANWLCRGKVLLELGCGTGLPSILSGLCEAAKVYLTDRADAADVQRNAEVNIQLNGLQGRAEFLPLVWGDMFVSNELLSVFQTVEIILAADCFYQSEDFEKVIATVALIFRCSGSTSCKFVFSYQLRSINRSIAPLLSRWGLEGKILDKRDLLNDVESSQDFDSIFLYEVKPRNMQQL</sequence>
<proteinExistence type="predicted"/>
<dbReference type="Proteomes" id="UP001632037">
    <property type="component" value="Unassembled WGS sequence"/>
</dbReference>
<organism evidence="1 2">
    <name type="scientific">Phytophthora oleae</name>
    <dbReference type="NCBI Taxonomy" id="2107226"/>
    <lineage>
        <taxon>Eukaryota</taxon>
        <taxon>Sar</taxon>
        <taxon>Stramenopiles</taxon>
        <taxon>Oomycota</taxon>
        <taxon>Peronosporomycetes</taxon>
        <taxon>Peronosporales</taxon>
        <taxon>Peronosporaceae</taxon>
        <taxon>Phytophthora</taxon>
    </lineage>
</organism>
<dbReference type="AlphaFoldDB" id="A0ABD3FSR3"/>
<reference evidence="1 2" key="1">
    <citation type="submission" date="2024-09" db="EMBL/GenBank/DDBJ databases">
        <title>Genome sequencing and assembly of Phytophthora oleae, isolate VK10A, causative agent of rot of olive drupes.</title>
        <authorList>
            <person name="Conti Taguali S."/>
            <person name="Riolo M."/>
            <person name="La Spada F."/>
            <person name="Cacciola S.O."/>
            <person name="Dionisio G."/>
        </authorList>
    </citation>
    <scope>NUCLEOTIDE SEQUENCE [LARGE SCALE GENOMIC DNA]</scope>
    <source>
        <strain evidence="1 2">VK10A</strain>
    </source>
</reference>
<dbReference type="EMBL" id="JBIMZQ010000008">
    <property type="protein sequence ID" value="KAL3669763.1"/>
    <property type="molecule type" value="Genomic_DNA"/>
</dbReference>
<evidence type="ECO:0000313" key="2">
    <source>
        <dbReference type="Proteomes" id="UP001632037"/>
    </source>
</evidence>
<dbReference type="SUPFAM" id="SSF53335">
    <property type="entry name" value="S-adenosyl-L-methionine-dependent methyltransferases"/>
    <property type="match status" value="1"/>
</dbReference>
<dbReference type="InterPro" id="IPR019410">
    <property type="entry name" value="Methyltransf_16"/>
</dbReference>
<dbReference type="PANTHER" id="PTHR14614:SF165">
    <property type="entry name" value="FAM86 N-TERMINAL DOMAIN-CONTAINING PROTEIN"/>
    <property type="match status" value="1"/>
</dbReference>
<dbReference type="Gene3D" id="3.40.50.150">
    <property type="entry name" value="Vaccinia Virus protein VP39"/>
    <property type="match status" value="1"/>
</dbReference>
<evidence type="ECO:0000313" key="1">
    <source>
        <dbReference type="EMBL" id="KAL3669763.1"/>
    </source>
</evidence>
<protein>
    <submittedName>
        <fullName evidence="1">Uncharacterized protein</fullName>
    </submittedName>
</protein>
<dbReference type="Pfam" id="PF10294">
    <property type="entry name" value="Methyltransf_16"/>
    <property type="match status" value="1"/>
</dbReference>
<accession>A0ABD3FSR3</accession>
<dbReference type="InterPro" id="IPR029063">
    <property type="entry name" value="SAM-dependent_MTases_sf"/>
</dbReference>
<comment type="caution">
    <text evidence="1">The sequence shown here is derived from an EMBL/GenBank/DDBJ whole genome shotgun (WGS) entry which is preliminary data.</text>
</comment>
<keyword evidence="2" id="KW-1185">Reference proteome</keyword>
<gene>
    <name evidence="1" type="ORF">V7S43_005143</name>
</gene>
<dbReference type="PANTHER" id="PTHR14614">
    <property type="entry name" value="HEPATOCELLULAR CARCINOMA-ASSOCIATED ANTIGEN"/>
    <property type="match status" value="1"/>
</dbReference>